<evidence type="ECO:0000313" key="2">
    <source>
        <dbReference type="EMBL" id="ACT95202.1"/>
    </source>
</evidence>
<sequence length="579" mass="66423">MFKFPSLKTLSDSLVETILRYKWATFIALVKSILLIWLTEIPYTDGAARSQLTRLSFIATLALPLALAIRLSEERQQWKSYLRPTLISLAAILLTAYYFTLDTEPNQTDTYRFLMLLAGAHLVVSYAPFIGTSDKENFWQFNKTLFLQFLNASLYAGTLYIGLLIAVQTVKYLFNINYKFNIELDLLIVVSSFFHTVFFLSKIPAPADFKNDYPVGLKVFTQYVLLPLEVVYLAIIYTYLGKIMFQWKLPEGGVAYLVLAFSVAGIFALLLLYPLRQSMTERWVSIFSRRYYVALVPLIVLLFIGIFRRIIDYGITENRYIVAVLAFWLAGITLYFLSGKRDDIRWIPVTLSILCFLLPIGPWNIFVVAKNSQLKRFEAILVRNQILDSRHQIARQKTVPKQDKDQLVSIIGFFRNRELRGLEPYFAGFKQKDRSDYQYYASMESSLDKFVISDKKENSGLFTNHSSQFAKNAAGISLAGFDHALFIDASEDKVISDGHVELKIEQDGKMWALTRDKKKVTVWNVSDRVNALHAAYGTHAMDVPQDSLVLFHGSYKLVFRSISSSNNSYFYGNGVLFYR</sequence>
<dbReference type="STRING" id="471854.Dfer_3998"/>
<dbReference type="Proteomes" id="UP000002011">
    <property type="component" value="Chromosome"/>
</dbReference>
<keyword evidence="1" id="KW-0812">Transmembrane</keyword>
<dbReference type="OrthoDB" id="9809196at2"/>
<feature type="transmembrane region" description="Helical" evidence="1">
    <location>
        <begin position="320"/>
        <end position="338"/>
    </location>
</feature>
<reference evidence="2 3" key="1">
    <citation type="journal article" date="2009" name="Stand. Genomic Sci.">
        <title>Complete genome sequence of Dyadobacter fermentans type strain (NS114).</title>
        <authorList>
            <person name="Lang E."/>
            <person name="Lapidus A."/>
            <person name="Chertkov O."/>
            <person name="Brettin T."/>
            <person name="Detter J.C."/>
            <person name="Han C."/>
            <person name="Copeland A."/>
            <person name="Glavina Del Rio T."/>
            <person name="Nolan M."/>
            <person name="Chen F."/>
            <person name="Lucas S."/>
            <person name="Tice H."/>
            <person name="Cheng J.F."/>
            <person name="Land M."/>
            <person name="Hauser L."/>
            <person name="Chang Y.J."/>
            <person name="Jeffries C.D."/>
            <person name="Kopitz M."/>
            <person name="Bruce D."/>
            <person name="Goodwin L."/>
            <person name="Pitluck S."/>
            <person name="Ovchinnikova G."/>
            <person name="Pati A."/>
            <person name="Ivanova N."/>
            <person name="Mavrommatis K."/>
            <person name="Chen A."/>
            <person name="Palaniappan K."/>
            <person name="Chain P."/>
            <person name="Bristow J."/>
            <person name="Eisen J.A."/>
            <person name="Markowitz V."/>
            <person name="Hugenholtz P."/>
            <person name="Goker M."/>
            <person name="Rohde M."/>
            <person name="Kyrpides N.C."/>
            <person name="Klenk H.P."/>
        </authorList>
    </citation>
    <scope>NUCLEOTIDE SEQUENCE [LARGE SCALE GENOMIC DNA]</scope>
    <source>
        <strain evidence="3">ATCC 700827 / DSM 18053 / CIP 107007 / KCTC 52180 / NS114</strain>
    </source>
</reference>
<dbReference type="Pfam" id="PF13687">
    <property type="entry name" value="DUF4153"/>
    <property type="match status" value="1"/>
</dbReference>
<dbReference type="AlphaFoldDB" id="C6VYZ6"/>
<dbReference type="InterPro" id="IPR025291">
    <property type="entry name" value="DUF4153"/>
</dbReference>
<feature type="transmembrane region" description="Helical" evidence="1">
    <location>
        <begin position="223"/>
        <end position="241"/>
    </location>
</feature>
<keyword evidence="3" id="KW-1185">Reference proteome</keyword>
<feature type="transmembrane region" description="Helical" evidence="1">
    <location>
        <begin position="152"/>
        <end position="174"/>
    </location>
</feature>
<dbReference type="EMBL" id="CP001619">
    <property type="protein sequence ID" value="ACT95202.1"/>
    <property type="molecule type" value="Genomic_DNA"/>
</dbReference>
<feature type="transmembrane region" description="Helical" evidence="1">
    <location>
        <begin position="113"/>
        <end position="132"/>
    </location>
</feature>
<dbReference type="KEGG" id="dfe:Dfer_3998"/>
<feature type="transmembrane region" description="Helical" evidence="1">
    <location>
        <begin position="253"/>
        <end position="271"/>
    </location>
</feature>
<dbReference type="eggNOG" id="COG1835">
    <property type="taxonomic scope" value="Bacteria"/>
</dbReference>
<name>C6VYZ6_DYAFD</name>
<feature type="transmembrane region" description="Helical" evidence="1">
    <location>
        <begin position="186"/>
        <end position="203"/>
    </location>
</feature>
<protein>
    <recommendedName>
        <fullName evidence="4">DUF4153 domain-containing protein</fullName>
    </recommendedName>
</protein>
<feature type="transmembrane region" description="Helical" evidence="1">
    <location>
        <begin position="81"/>
        <end position="101"/>
    </location>
</feature>
<feature type="transmembrane region" description="Helical" evidence="1">
    <location>
        <begin position="291"/>
        <end position="308"/>
    </location>
</feature>
<dbReference type="HOGENOM" id="CLU_030795_0_0_10"/>
<evidence type="ECO:0000313" key="3">
    <source>
        <dbReference type="Proteomes" id="UP000002011"/>
    </source>
</evidence>
<keyword evidence="1" id="KW-0472">Membrane</keyword>
<keyword evidence="1" id="KW-1133">Transmembrane helix</keyword>
<feature type="transmembrane region" description="Helical" evidence="1">
    <location>
        <begin position="20"/>
        <end position="39"/>
    </location>
</feature>
<proteinExistence type="predicted"/>
<organism evidence="2 3">
    <name type="scientific">Dyadobacter fermentans (strain ATCC 700827 / DSM 18053 / CIP 107007 / KCTC 52180 / NS114)</name>
    <dbReference type="NCBI Taxonomy" id="471854"/>
    <lineage>
        <taxon>Bacteria</taxon>
        <taxon>Pseudomonadati</taxon>
        <taxon>Bacteroidota</taxon>
        <taxon>Cytophagia</taxon>
        <taxon>Cytophagales</taxon>
        <taxon>Spirosomataceae</taxon>
        <taxon>Dyadobacter</taxon>
    </lineage>
</organism>
<gene>
    <name evidence="2" type="ordered locus">Dfer_3998</name>
</gene>
<evidence type="ECO:0000256" key="1">
    <source>
        <dbReference type="SAM" id="Phobius"/>
    </source>
</evidence>
<feature type="transmembrane region" description="Helical" evidence="1">
    <location>
        <begin position="51"/>
        <end position="69"/>
    </location>
</feature>
<feature type="transmembrane region" description="Helical" evidence="1">
    <location>
        <begin position="344"/>
        <end position="366"/>
    </location>
</feature>
<accession>C6VYZ6</accession>
<evidence type="ECO:0008006" key="4">
    <source>
        <dbReference type="Google" id="ProtNLM"/>
    </source>
</evidence>